<organism evidence="1 3">
    <name type="scientific">Didymodactylos carnosus</name>
    <dbReference type="NCBI Taxonomy" id="1234261"/>
    <lineage>
        <taxon>Eukaryota</taxon>
        <taxon>Metazoa</taxon>
        <taxon>Spiralia</taxon>
        <taxon>Gnathifera</taxon>
        <taxon>Rotifera</taxon>
        <taxon>Eurotatoria</taxon>
        <taxon>Bdelloidea</taxon>
        <taxon>Philodinida</taxon>
        <taxon>Philodinidae</taxon>
        <taxon>Didymodactylos</taxon>
    </lineage>
</organism>
<accession>A0A814F5Z5</accession>
<name>A0A814F5Z5_9BILA</name>
<dbReference type="EMBL" id="CAJNOQ010002786">
    <property type="protein sequence ID" value="CAF0978430.1"/>
    <property type="molecule type" value="Genomic_DNA"/>
</dbReference>
<keyword evidence="3" id="KW-1185">Reference proteome</keyword>
<dbReference type="OrthoDB" id="10004020at2759"/>
<proteinExistence type="predicted"/>
<sequence length="270" mass="31508">MVSHFPCPGKKTYMLSEDEAKRLYGRHSHMSVIENVQEVKDDFGNKQKRLQHAMYLHSVGKIPNFERLPFSRSYNLEIVERYLEHAILYQNVNQLMEKREEFALIEDDFGPTLEKLMKDGKTPSFRNLVAACSTYDDTDDIAVHIKKSNSTYTYFMDRGISEDDAKAYGFAIAFYTGAYSRAMSMEADFAIRRLTKQKQFYSDEAKVDGRAAMIMYYLIKGLSHIDFYWGEVVRYIQLTEKDLQDYKAGEIVTWFQFSSADKGGQDMQWF</sequence>
<gene>
    <name evidence="1" type="ORF">GPM918_LOCUS12619</name>
    <name evidence="2" type="ORF">SRO942_LOCUS12619</name>
</gene>
<evidence type="ECO:0000313" key="3">
    <source>
        <dbReference type="Proteomes" id="UP000663829"/>
    </source>
</evidence>
<evidence type="ECO:0000313" key="1">
    <source>
        <dbReference type="EMBL" id="CAF0978430.1"/>
    </source>
</evidence>
<dbReference type="AlphaFoldDB" id="A0A814F5Z5"/>
<dbReference type="EMBL" id="CAJOBC010002786">
    <property type="protein sequence ID" value="CAF3751204.1"/>
    <property type="molecule type" value="Genomic_DNA"/>
</dbReference>
<dbReference type="Proteomes" id="UP000663829">
    <property type="component" value="Unassembled WGS sequence"/>
</dbReference>
<dbReference type="Proteomes" id="UP000681722">
    <property type="component" value="Unassembled WGS sequence"/>
</dbReference>
<protein>
    <submittedName>
        <fullName evidence="1">Uncharacterized protein</fullName>
    </submittedName>
</protein>
<comment type="caution">
    <text evidence="1">The sequence shown here is derived from an EMBL/GenBank/DDBJ whole genome shotgun (WGS) entry which is preliminary data.</text>
</comment>
<reference evidence="1" key="1">
    <citation type="submission" date="2021-02" db="EMBL/GenBank/DDBJ databases">
        <authorList>
            <person name="Nowell W R."/>
        </authorList>
    </citation>
    <scope>NUCLEOTIDE SEQUENCE</scope>
</reference>
<evidence type="ECO:0000313" key="2">
    <source>
        <dbReference type="EMBL" id="CAF3751204.1"/>
    </source>
</evidence>